<evidence type="ECO:0000313" key="5">
    <source>
        <dbReference type="Proteomes" id="UP000054053"/>
    </source>
</evidence>
<evidence type="ECO:0000313" key="2">
    <source>
        <dbReference type="EMBL" id="GAO17141.1"/>
    </source>
</evidence>
<evidence type="ECO:0000313" key="3">
    <source>
        <dbReference type="EMBL" id="QUC16108.1"/>
    </source>
</evidence>
<feature type="region of interest" description="Disordered" evidence="1">
    <location>
        <begin position="1"/>
        <end position="24"/>
    </location>
</feature>
<reference evidence="2" key="1">
    <citation type="journal article" date="2016" name="Genome Announc.">
        <title>Genome Sequence of Ustilaginoidea virens IPU010, a Rice Pathogenic Fungus Causing False Smut.</title>
        <authorList>
            <person name="Kumagai T."/>
            <person name="Ishii T."/>
            <person name="Terai G."/>
            <person name="Umemura M."/>
            <person name="Machida M."/>
            <person name="Asai K."/>
        </authorList>
    </citation>
    <scope>NUCLEOTIDE SEQUENCE [LARGE SCALE GENOMIC DNA]</scope>
    <source>
        <strain evidence="2">IPU010</strain>
    </source>
</reference>
<protein>
    <submittedName>
        <fullName evidence="2">Uncharacterized protein</fullName>
    </submittedName>
</protein>
<dbReference type="EMBL" id="CP072753">
    <property type="protein sequence ID" value="QUC16108.1"/>
    <property type="molecule type" value="Genomic_DNA"/>
</dbReference>
<dbReference type="RefSeq" id="XP_042993781.1">
    <property type="nucleotide sequence ID" value="XM_043137847.1"/>
</dbReference>
<dbReference type="AlphaFoldDB" id="A0A063BW73"/>
<dbReference type="Gene3D" id="2.60.40.2970">
    <property type="match status" value="1"/>
</dbReference>
<organism evidence="2 5">
    <name type="scientific">Ustilaginoidea virens</name>
    <name type="common">Rice false smut fungus</name>
    <name type="synonym">Villosiclava virens</name>
    <dbReference type="NCBI Taxonomy" id="1159556"/>
    <lineage>
        <taxon>Eukaryota</taxon>
        <taxon>Fungi</taxon>
        <taxon>Dikarya</taxon>
        <taxon>Ascomycota</taxon>
        <taxon>Pezizomycotina</taxon>
        <taxon>Sordariomycetes</taxon>
        <taxon>Hypocreomycetidae</taxon>
        <taxon>Hypocreales</taxon>
        <taxon>Clavicipitaceae</taxon>
        <taxon>Ustilaginoidea</taxon>
    </lineage>
</organism>
<dbReference type="OrthoDB" id="4664297at2759"/>
<dbReference type="EMBL" id="BBTG02000011">
    <property type="protein sequence ID" value="GAO17141.1"/>
    <property type="molecule type" value="Genomic_DNA"/>
</dbReference>
<dbReference type="HOGENOM" id="CLU_095070_2_1_1"/>
<sequence length="164" mass="17841">MTAHPESNPLEKLTISLSQPNASPPTVRVTVTNRNAYPVTIVSYGSPLDEIALPLGLLHITPSGASKCLDLNVIRGSRIWPPEPHHLIGLRPGESGTNDVVLQAPTVPMQHVGKGATVFLQGKWIGVFPRTKHELTASDLNHMFSQPGSFRGRFRSENLEIAIE</sequence>
<evidence type="ECO:0000256" key="1">
    <source>
        <dbReference type="SAM" id="MobiDB-lite"/>
    </source>
</evidence>
<reference evidence="3" key="3">
    <citation type="submission" date="2020-03" db="EMBL/GenBank/DDBJ databases">
        <title>A mixture of massive structural variations and highly conserved coding sequences in Ustilaginoidea virens genome.</title>
        <authorList>
            <person name="Zhang K."/>
            <person name="Zhao Z."/>
            <person name="Zhang Z."/>
            <person name="Li Y."/>
            <person name="Hsiang T."/>
            <person name="Sun W."/>
        </authorList>
    </citation>
    <scope>NUCLEOTIDE SEQUENCE</scope>
    <source>
        <strain evidence="3">UV-8b</strain>
    </source>
</reference>
<dbReference type="Proteomes" id="UP000027002">
    <property type="component" value="Chromosome 1"/>
</dbReference>
<reference evidence="5" key="2">
    <citation type="journal article" date="2016" name="Genome Announc.">
        <title>Genome sequence of Ustilaginoidea virens IPU010, a rice pathogenic fungus causing false smut.</title>
        <authorList>
            <person name="Kumagai T."/>
            <person name="Ishii T."/>
            <person name="Terai G."/>
            <person name="Umemura M."/>
            <person name="Machida M."/>
            <person name="Asai K."/>
        </authorList>
    </citation>
    <scope>NUCLEOTIDE SEQUENCE [LARGE SCALE GENOMIC DNA]</scope>
    <source>
        <strain evidence="5">IPU010</strain>
    </source>
</reference>
<dbReference type="Proteomes" id="UP000054053">
    <property type="component" value="Unassembled WGS sequence"/>
</dbReference>
<evidence type="ECO:0000313" key="4">
    <source>
        <dbReference type="Proteomes" id="UP000027002"/>
    </source>
</evidence>
<keyword evidence="4" id="KW-1185">Reference proteome</keyword>
<dbReference type="KEGG" id="uvi:66061127"/>
<name>A0A063BW73_USTVR</name>
<proteinExistence type="predicted"/>
<gene>
    <name evidence="3" type="ORF">UV8b_00349</name>
    <name evidence="2" type="ORF">UVI_02026710</name>
</gene>
<dbReference type="GeneID" id="66061127"/>
<accession>A0A063BW73</accession>